<feature type="region of interest" description="Disordered" evidence="1">
    <location>
        <begin position="1"/>
        <end position="75"/>
    </location>
</feature>
<comment type="caution">
    <text evidence="2">The sequence shown here is derived from an EMBL/GenBank/DDBJ whole genome shotgun (WGS) entry which is preliminary data.</text>
</comment>
<evidence type="ECO:0000313" key="3">
    <source>
        <dbReference type="Proteomes" id="UP000069620"/>
    </source>
</evidence>
<protein>
    <submittedName>
        <fullName evidence="2">Uncharacterized protein</fullName>
    </submittedName>
</protein>
<evidence type="ECO:0000313" key="2">
    <source>
        <dbReference type="EMBL" id="GAS90139.1"/>
    </source>
</evidence>
<dbReference type="AlphaFoldDB" id="A0A117I6J9"/>
<name>A0A117I6J9_9MYCO</name>
<feature type="compositionally biased region" description="Basic and acidic residues" evidence="1">
    <location>
        <begin position="23"/>
        <end position="32"/>
    </location>
</feature>
<sequence>MAAPITTNTTTTNAPNTFSNRDNTLRGRDRDLCFSGAAPGSSWDRSRRPALIATPSSSPTPKREVSPGRSVREQP</sequence>
<organism evidence="2 3">
    <name type="scientific">Mycolicibacterium brisbanense</name>
    <dbReference type="NCBI Taxonomy" id="146020"/>
    <lineage>
        <taxon>Bacteria</taxon>
        <taxon>Bacillati</taxon>
        <taxon>Actinomycetota</taxon>
        <taxon>Actinomycetes</taxon>
        <taxon>Mycobacteriales</taxon>
        <taxon>Mycobacteriaceae</taxon>
        <taxon>Mycolicibacterium</taxon>
    </lineage>
</organism>
<dbReference type="EMBL" id="BCSX01000039">
    <property type="protein sequence ID" value="GAS90139.1"/>
    <property type="molecule type" value="Genomic_DNA"/>
</dbReference>
<dbReference type="Proteomes" id="UP000069620">
    <property type="component" value="Unassembled WGS sequence"/>
</dbReference>
<feature type="compositionally biased region" description="Basic and acidic residues" evidence="1">
    <location>
        <begin position="61"/>
        <end position="75"/>
    </location>
</feature>
<accession>A0A117I6J9</accession>
<feature type="compositionally biased region" description="Low complexity" evidence="1">
    <location>
        <begin position="1"/>
        <end position="17"/>
    </location>
</feature>
<reference evidence="3" key="1">
    <citation type="journal article" date="2016" name="Genome Announc.">
        <title>Draft Genome Sequences of Five Rapidly Growing Mycobacterium Species, M. thermoresistibile, M. fortuitum subsp. acetamidolyticum, M. canariasense, M. brisbanense, and M. novocastrense.</title>
        <authorList>
            <person name="Katahira K."/>
            <person name="Ogura Y."/>
            <person name="Gotoh Y."/>
            <person name="Hayashi T."/>
        </authorList>
    </citation>
    <scope>NUCLEOTIDE SEQUENCE [LARGE SCALE GENOMIC DNA]</scope>
    <source>
        <strain evidence="3">JCM15654</strain>
    </source>
</reference>
<reference evidence="3" key="2">
    <citation type="submission" date="2016-02" db="EMBL/GenBank/DDBJ databases">
        <title>Draft genome sequence of five rapidly growing Mycobacterium species.</title>
        <authorList>
            <person name="Katahira K."/>
            <person name="Gotou Y."/>
            <person name="Iida K."/>
            <person name="Ogura Y."/>
            <person name="Hayashi T."/>
        </authorList>
    </citation>
    <scope>NUCLEOTIDE SEQUENCE [LARGE SCALE GENOMIC DNA]</scope>
    <source>
        <strain evidence="3">JCM15654</strain>
    </source>
</reference>
<keyword evidence="3" id="KW-1185">Reference proteome</keyword>
<proteinExistence type="predicted"/>
<evidence type="ECO:0000256" key="1">
    <source>
        <dbReference type="SAM" id="MobiDB-lite"/>
    </source>
</evidence>
<gene>
    <name evidence="2" type="ORF">RMCB_4235</name>
</gene>
<dbReference type="STRING" id="146020.RMCB_4235"/>